<reference evidence="1 2" key="1">
    <citation type="submission" date="2019-04" db="EMBL/GenBank/DDBJ databases">
        <title>Taxonomy of novel Haliea sp. from mangrove soil of West Coast of India.</title>
        <authorList>
            <person name="Verma A."/>
            <person name="Kumar P."/>
            <person name="Krishnamurthi S."/>
        </authorList>
    </citation>
    <scope>NUCLEOTIDE SEQUENCE [LARGE SCALE GENOMIC DNA]</scope>
    <source>
        <strain evidence="1 2">SAOS-164</strain>
    </source>
</reference>
<proteinExistence type="predicted"/>
<organism evidence="1 2">
    <name type="scientific">Mangrovimicrobium sediminis</name>
    <dbReference type="NCBI Taxonomy" id="2562682"/>
    <lineage>
        <taxon>Bacteria</taxon>
        <taxon>Pseudomonadati</taxon>
        <taxon>Pseudomonadota</taxon>
        <taxon>Gammaproteobacteria</taxon>
        <taxon>Cellvibrionales</taxon>
        <taxon>Halieaceae</taxon>
        <taxon>Mangrovimicrobium</taxon>
    </lineage>
</organism>
<protein>
    <submittedName>
        <fullName evidence="1">Uncharacterized protein</fullName>
    </submittedName>
</protein>
<dbReference type="Proteomes" id="UP000298050">
    <property type="component" value="Unassembled WGS sequence"/>
</dbReference>
<dbReference type="InterPro" id="IPR047746">
    <property type="entry name" value="Dae2/Tae2-like"/>
</dbReference>
<dbReference type="EMBL" id="SRLE01000011">
    <property type="protein sequence ID" value="TGD72200.1"/>
    <property type="molecule type" value="Genomic_DNA"/>
</dbReference>
<name>A0A4Z0LY78_9GAMM</name>
<comment type="caution">
    <text evidence="1">The sequence shown here is derived from an EMBL/GenBank/DDBJ whole genome shotgun (WGS) entry which is preliminary data.</text>
</comment>
<keyword evidence="2" id="KW-1185">Reference proteome</keyword>
<accession>A0A4Z0LY78</accession>
<dbReference type="RefSeq" id="WP_135445689.1">
    <property type="nucleotide sequence ID" value="NZ_SRLE01000011.1"/>
</dbReference>
<gene>
    <name evidence="1" type="ORF">E4634_16160</name>
</gene>
<evidence type="ECO:0000313" key="2">
    <source>
        <dbReference type="Proteomes" id="UP000298050"/>
    </source>
</evidence>
<sequence length="212" mass="24100">MEKIDTYSDSEWFILMDVDSGVCQSFSVPAIRKEWVKVEGPFESKGNAEKMLSEICIEFRARLYLKDEYRIKHLQVERRSSHRADLAICQSYEGERLSSETGWDQYIGECATGVQYVCHQSNDPIGRTSEWKKGQAVRGNSVPAGTAIASFRNDVYADDHAAILIAERSEGLEVWDQFNNPQKPWGKRILGFDYSGKHPYSNDGDLFSVILS</sequence>
<evidence type="ECO:0000313" key="1">
    <source>
        <dbReference type="EMBL" id="TGD72200.1"/>
    </source>
</evidence>
<dbReference type="AlphaFoldDB" id="A0A4Z0LY78"/>
<dbReference type="NCBIfam" id="NF033857">
    <property type="entry name" value="BPSL0067_fam"/>
    <property type="match status" value="1"/>
</dbReference>